<evidence type="ECO:0000313" key="1">
    <source>
        <dbReference type="EMBL" id="MOY35261.1"/>
    </source>
</evidence>
<organism evidence="1">
    <name type="scientific">Ixodes scapularis</name>
    <name type="common">Black-legged tick</name>
    <name type="synonym">Deer tick</name>
    <dbReference type="NCBI Taxonomy" id="6945"/>
    <lineage>
        <taxon>Eukaryota</taxon>
        <taxon>Metazoa</taxon>
        <taxon>Ecdysozoa</taxon>
        <taxon>Arthropoda</taxon>
        <taxon>Chelicerata</taxon>
        <taxon>Arachnida</taxon>
        <taxon>Acari</taxon>
        <taxon>Parasitiformes</taxon>
        <taxon>Ixodida</taxon>
        <taxon>Ixodoidea</taxon>
        <taxon>Ixodidae</taxon>
        <taxon>Ixodinae</taxon>
        <taxon>Ixodes</taxon>
    </lineage>
</organism>
<accession>A0A4D5RF98</accession>
<dbReference type="EMBL" id="GHJT01001290">
    <property type="protein sequence ID" value="MOY35261.1"/>
    <property type="molecule type" value="Transcribed_RNA"/>
</dbReference>
<proteinExistence type="predicted"/>
<sequence length="113" mass="13034">MLNLWKVGGEVAVTHVWLHVFPCLAWECCLQRCFLAYMLIVVELFFHYRCQSHNRLFFLTNLCSMQLRCNRLPVSSVGGIPAHVTVYGHGPKKLKTIFCNVCTMQCVNRRATN</sequence>
<dbReference type="AlphaFoldDB" id="A0A4D5RF98"/>
<reference evidence="1" key="1">
    <citation type="submission" date="2019-04" db="EMBL/GenBank/DDBJ databases">
        <title>An insight into the mialome of Ixodes scapularis.</title>
        <authorList>
            <person name="Ribeiro J.M."/>
            <person name="Mather T.N."/>
            <person name="Karim S."/>
        </authorList>
    </citation>
    <scope>NUCLEOTIDE SEQUENCE</scope>
</reference>
<name>A0A4D5RF98_IXOSC</name>
<protein>
    <submittedName>
        <fullName evidence="1">Uncharacterized protein</fullName>
    </submittedName>
</protein>